<evidence type="ECO:0000313" key="6">
    <source>
        <dbReference type="Proteomes" id="UP000436181"/>
    </source>
</evidence>
<dbReference type="InterPro" id="IPR042099">
    <property type="entry name" value="ANL_N_sf"/>
</dbReference>
<dbReference type="Pfam" id="PF00501">
    <property type="entry name" value="AMP-binding"/>
    <property type="match status" value="1"/>
</dbReference>
<dbReference type="Pfam" id="PF13193">
    <property type="entry name" value="AMP-binding_C"/>
    <property type="match status" value="1"/>
</dbReference>
<keyword evidence="2 5" id="KW-0436">Ligase</keyword>
<accession>A0ABQ6VCR5</accession>
<name>A0ABQ6VCR5_9CORY</name>
<sequence>MNAAHAPKLTLTDHASNAGTLLKGTLPLFRSGVLGSMTPAAAGKALKGIYQWRFLPAGLLAIGAGRDPFHTAIIDDAGSITYSDLHNQVNTLARALFRTGIRERDRIGVLCRNHRGLIMALCAHGRLGTDIVFFNTGSSAEQTRAVMHEQKIDLLFIDEEFLPLLPKDFNDCPVIIAWENGDTLGLTEEAEAELPAASNITDAIASGNYATRSEDWPSLRKVLRTTPENLTIPARPRMGRTIILTSGTTGTPKGARRPEPKTYMPASSIMSRIPLKHHRPVFLAAPMFHTWGFAHIQLALALRNTMILQRRFTAKDAIQVIEKNRPYAISIVPTMLRRLLKEVPEGMDAGVKVIASSGEALPPAVIEETFKKFGPVLYNLYGSTEVSWASIARPDEMAKYPRTAGKPPMATTLKILDDDGKECADEEIGRIFVKNDMLFEGYTRPGTDKEVIDGMVTTGDLGYWKDGLLFIAGRSDDMIVCGGENVYPQETEDVFAAMDNVHEAAIRGVEDEEFGQALCAWVVLKDHESSGVSAARPADSISAEERAEFEAQAKAAVKKKLARHAVPRYFVFMDELPRNAVGKVVPRELPKP</sequence>
<dbReference type="RefSeq" id="WP_151844626.1">
    <property type="nucleotide sequence ID" value="NZ_WBZJ01000003.1"/>
</dbReference>
<dbReference type="InterPro" id="IPR000873">
    <property type="entry name" value="AMP-dep_synth/lig_dom"/>
</dbReference>
<comment type="similarity">
    <text evidence="1">Belongs to the ATP-dependent AMP-binding enzyme family.</text>
</comment>
<gene>
    <name evidence="5" type="ORF">F8377_07985</name>
</gene>
<evidence type="ECO:0000256" key="2">
    <source>
        <dbReference type="ARBA" id="ARBA00022598"/>
    </source>
</evidence>
<evidence type="ECO:0000256" key="1">
    <source>
        <dbReference type="ARBA" id="ARBA00006432"/>
    </source>
</evidence>
<evidence type="ECO:0000313" key="5">
    <source>
        <dbReference type="EMBL" id="KAB3519845.1"/>
    </source>
</evidence>
<feature type="domain" description="AMP-dependent synthetase/ligase" evidence="3">
    <location>
        <begin position="65"/>
        <end position="442"/>
    </location>
</feature>
<dbReference type="Proteomes" id="UP000436181">
    <property type="component" value="Unassembled WGS sequence"/>
</dbReference>
<dbReference type="InterPro" id="IPR025110">
    <property type="entry name" value="AMP-bd_C"/>
</dbReference>
<evidence type="ECO:0000259" key="4">
    <source>
        <dbReference type="Pfam" id="PF13193"/>
    </source>
</evidence>
<dbReference type="Gene3D" id="3.30.300.30">
    <property type="match status" value="1"/>
</dbReference>
<dbReference type="GO" id="GO:0016874">
    <property type="term" value="F:ligase activity"/>
    <property type="evidence" value="ECO:0007669"/>
    <property type="project" value="UniProtKB-KW"/>
</dbReference>
<organism evidence="5 6">
    <name type="scientific">Corynebacterium zhongnanshanii</name>
    <dbReference type="NCBI Taxonomy" id="2768834"/>
    <lineage>
        <taxon>Bacteria</taxon>
        <taxon>Bacillati</taxon>
        <taxon>Actinomycetota</taxon>
        <taxon>Actinomycetes</taxon>
        <taxon>Mycobacteriales</taxon>
        <taxon>Corynebacteriaceae</taxon>
        <taxon>Corynebacterium</taxon>
    </lineage>
</organism>
<evidence type="ECO:0000259" key="3">
    <source>
        <dbReference type="Pfam" id="PF00501"/>
    </source>
</evidence>
<dbReference type="CDD" id="cd04433">
    <property type="entry name" value="AFD_class_I"/>
    <property type="match status" value="1"/>
</dbReference>
<dbReference type="PANTHER" id="PTHR43201:SF5">
    <property type="entry name" value="MEDIUM-CHAIN ACYL-COA LIGASE ACSF2, MITOCHONDRIAL"/>
    <property type="match status" value="1"/>
</dbReference>
<dbReference type="SUPFAM" id="SSF56801">
    <property type="entry name" value="Acetyl-CoA synthetase-like"/>
    <property type="match status" value="1"/>
</dbReference>
<dbReference type="PROSITE" id="PS00455">
    <property type="entry name" value="AMP_BINDING"/>
    <property type="match status" value="1"/>
</dbReference>
<reference evidence="5 6" key="1">
    <citation type="submission" date="2019-10" db="EMBL/GenBank/DDBJ databases">
        <title>Corynebacterium sp novel species isolated from the respiratory tract of Marmot.</title>
        <authorList>
            <person name="Zhang G."/>
        </authorList>
    </citation>
    <scope>NUCLEOTIDE SEQUENCE [LARGE SCALE GENOMIC DNA]</scope>
    <source>
        <strain evidence="5 6">336</strain>
    </source>
</reference>
<keyword evidence="6" id="KW-1185">Reference proteome</keyword>
<comment type="caution">
    <text evidence="5">The sequence shown here is derived from an EMBL/GenBank/DDBJ whole genome shotgun (WGS) entry which is preliminary data.</text>
</comment>
<feature type="domain" description="AMP-binding enzyme C-terminal" evidence="4">
    <location>
        <begin position="490"/>
        <end position="583"/>
    </location>
</feature>
<dbReference type="Gene3D" id="3.40.50.12780">
    <property type="entry name" value="N-terminal domain of ligase-like"/>
    <property type="match status" value="1"/>
</dbReference>
<protein>
    <submittedName>
        <fullName evidence="5">Bile acid CoA ligase</fullName>
    </submittedName>
</protein>
<dbReference type="InterPro" id="IPR045851">
    <property type="entry name" value="AMP-bd_C_sf"/>
</dbReference>
<dbReference type="EMBL" id="WBZJ01000003">
    <property type="protein sequence ID" value="KAB3519845.1"/>
    <property type="molecule type" value="Genomic_DNA"/>
</dbReference>
<dbReference type="InterPro" id="IPR020845">
    <property type="entry name" value="AMP-binding_CS"/>
</dbReference>
<dbReference type="PANTHER" id="PTHR43201">
    <property type="entry name" value="ACYL-COA SYNTHETASE"/>
    <property type="match status" value="1"/>
</dbReference>
<proteinExistence type="inferred from homology"/>